<evidence type="ECO:0000313" key="3">
    <source>
        <dbReference type="Proteomes" id="UP000433883"/>
    </source>
</evidence>
<accession>A0A8H3YMB9</accession>
<name>A0A8H3YMB9_VENIN</name>
<proteinExistence type="predicted"/>
<dbReference type="EMBL" id="WNWQ01000835">
    <property type="protein sequence ID" value="KAE9963477.1"/>
    <property type="molecule type" value="Genomic_DNA"/>
</dbReference>
<feature type="region of interest" description="Disordered" evidence="1">
    <location>
        <begin position="274"/>
        <end position="298"/>
    </location>
</feature>
<organism evidence="2 3">
    <name type="scientific">Venturia inaequalis</name>
    <name type="common">Apple scab fungus</name>
    <dbReference type="NCBI Taxonomy" id="5025"/>
    <lineage>
        <taxon>Eukaryota</taxon>
        <taxon>Fungi</taxon>
        <taxon>Dikarya</taxon>
        <taxon>Ascomycota</taxon>
        <taxon>Pezizomycotina</taxon>
        <taxon>Dothideomycetes</taxon>
        <taxon>Pleosporomycetidae</taxon>
        <taxon>Venturiales</taxon>
        <taxon>Venturiaceae</taxon>
        <taxon>Venturia</taxon>
    </lineage>
</organism>
<dbReference type="Proteomes" id="UP000433883">
    <property type="component" value="Unassembled WGS sequence"/>
</dbReference>
<comment type="caution">
    <text evidence="2">The sequence shown here is derived from an EMBL/GenBank/DDBJ whole genome shotgun (WGS) entry which is preliminary data.</text>
</comment>
<protein>
    <submittedName>
        <fullName evidence="2">Uncharacterized protein</fullName>
    </submittedName>
</protein>
<evidence type="ECO:0000256" key="1">
    <source>
        <dbReference type="SAM" id="MobiDB-lite"/>
    </source>
</evidence>
<feature type="region of interest" description="Disordered" evidence="1">
    <location>
        <begin position="442"/>
        <end position="513"/>
    </location>
</feature>
<feature type="compositionally biased region" description="Polar residues" evidence="1">
    <location>
        <begin position="91"/>
        <end position="120"/>
    </location>
</feature>
<dbReference type="AlphaFoldDB" id="A0A8H3YMB9"/>
<feature type="compositionally biased region" description="Basic residues" evidence="1">
    <location>
        <begin position="40"/>
        <end position="55"/>
    </location>
</feature>
<evidence type="ECO:0000313" key="2">
    <source>
        <dbReference type="EMBL" id="KAE9963477.1"/>
    </source>
</evidence>
<gene>
    <name evidence="2" type="ORF">BLS_009257</name>
</gene>
<feature type="compositionally biased region" description="Acidic residues" evidence="1">
    <location>
        <begin position="476"/>
        <end position="486"/>
    </location>
</feature>
<sequence length="555" mass="61769">MDAETTKKAMTGSTRHSTPSLMRRISNRLSAPVRSENKHAFRQNKHAFRQNKHAFRQNEHAYSGETSQTTSLNEHRGITKHGSLRSLMKPFNTSKSSRPPSAASNSVHSRQDSVVPTRPTSSVETLILGTHKISGPVISVATSSSILQKYSSDQLIYVGRREDMAERFGGEETDPFESNLPASLQNPTSPPLIAVPEEVENGPLESLPPVLDTSDLNQSPSEYISPRSQWTMTIPDLLTKEEQTPANTIPKTRVLSHEHQASIDELRQYLRDSIRSSTTTNATETSTPRTSVSEEIESSVDRKYSGPIFEEPCCACGTVARKNFTDGPAVAEGSCVIDTDTLSNYSTDPTDADNKITDGPIFEEPSCVSDTDSLSDHSAESSAESCDLQLLNTSILFPINEDMFKNTRTAEETEEDQEILLEESTFTNPLSLSNPLFRQALQPSPEEEDSFYERQNPSQPTRTPRPPFRQAKQPSPEEESEDDDSPTVDPLLHASLSRSQDAGSSGEEMRRKRDTLVTKILSRNLEKWNGGADHLDVRISRNKRAREIFEAIYRR</sequence>
<feature type="compositionally biased region" description="Low complexity" evidence="1">
    <location>
        <begin position="276"/>
        <end position="291"/>
    </location>
</feature>
<feature type="region of interest" description="Disordered" evidence="1">
    <location>
        <begin position="1"/>
        <end position="120"/>
    </location>
</feature>
<reference evidence="2 3" key="1">
    <citation type="submission" date="2019-11" db="EMBL/GenBank/DDBJ databases">
        <title>Venturia inaequalis Genome Resource.</title>
        <authorList>
            <person name="Lichtner F.J."/>
        </authorList>
    </citation>
    <scope>NUCLEOTIDE SEQUENCE [LARGE SCALE GENOMIC DNA]</scope>
    <source>
        <strain evidence="2">Bline_iso_100314</strain>
    </source>
</reference>
<feature type="compositionally biased region" description="Polar residues" evidence="1">
    <location>
        <begin position="11"/>
        <end position="20"/>
    </location>
</feature>
<feature type="region of interest" description="Disordered" evidence="1">
    <location>
        <begin position="346"/>
        <end position="385"/>
    </location>
</feature>